<reference evidence="1" key="1">
    <citation type="submission" date="2016-04" db="EMBL/GenBank/DDBJ databases">
        <title>Fast-growing isolate from the root nodules of Vavilovia formosa.</title>
        <authorList>
            <person name="Kimeklis A."/>
            <person name="Safronova V."/>
            <person name="Belimov A."/>
            <person name="Andronov E."/>
        </authorList>
    </citation>
    <scope>NUCLEOTIDE SEQUENCE [LARGE SCALE GENOMIC DNA]</scope>
    <source>
        <strain evidence="1">Vaf-46</strain>
    </source>
</reference>
<dbReference type="eggNOG" id="ENOG5030Z41">
    <property type="taxonomic scope" value="Bacteria"/>
</dbReference>
<accession>A0A179BP33</accession>
<evidence type="ECO:0000313" key="1">
    <source>
        <dbReference type="EMBL" id="OAP93508.1"/>
    </source>
</evidence>
<gene>
    <name evidence="1" type="ORF">A4U53_24960</name>
</gene>
<proteinExistence type="predicted"/>
<comment type="caution">
    <text evidence="1">The sequence shown here is derived from an EMBL/GenBank/DDBJ whole genome shotgun (WGS) entry which is preliminary data.</text>
</comment>
<protein>
    <submittedName>
        <fullName evidence="1">Uncharacterized protein</fullName>
    </submittedName>
</protein>
<sequence length="132" mass="13955">MREQPIGEAVEDDAWPASDVMWPPEKEIEVSEAHASLAKAVAGSRGVRFFTAFIIDIPGDAYLGDVQMAIDEAAGEACGILLTTHVTGNDAATGEPTLTQEATRPFKFPCGQGVAKAIASFCDKLKMAGIFP</sequence>
<name>A0A179BP33_RHILE</name>
<dbReference type="AlphaFoldDB" id="A0A179BP33"/>
<organism evidence="1">
    <name type="scientific">Rhizobium leguminosarum</name>
    <dbReference type="NCBI Taxonomy" id="384"/>
    <lineage>
        <taxon>Bacteria</taxon>
        <taxon>Pseudomonadati</taxon>
        <taxon>Pseudomonadota</taxon>
        <taxon>Alphaproteobacteria</taxon>
        <taxon>Hyphomicrobiales</taxon>
        <taxon>Rhizobiaceae</taxon>
        <taxon>Rhizobium/Agrobacterium group</taxon>
        <taxon>Rhizobium</taxon>
    </lineage>
</organism>
<dbReference type="EMBL" id="LWBS01000283">
    <property type="protein sequence ID" value="OAP93508.1"/>
    <property type="molecule type" value="Genomic_DNA"/>
</dbReference>